<dbReference type="PANTHER" id="PTHR39338">
    <property type="entry name" value="BLL5662 PROTEIN-RELATED"/>
    <property type="match status" value="1"/>
</dbReference>
<comment type="caution">
    <text evidence="2">The sequence shown here is derived from an EMBL/GenBank/DDBJ whole genome shotgun (WGS) entry which is preliminary data.</text>
</comment>
<dbReference type="PANTHER" id="PTHR39338:SF6">
    <property type="entry name" value="BLL5662 PROTEIN"/>
    <property type="match status" value="1"/>
</dbReference>
<dbReference type="AlphaFoldDB" id="A0ABD5QGR6"/>
<dbReference type="InterPro" id="IPR036465">
    <property type="entry name" value="vWFA_dom_sf"/>
</dbReference>
<evidence type="ECO:0000313" key="3">
    <source>
        <dbReference type="Proteomes" id="UP001595925"/>
    </source>
</evidence>
<reference evidence="2 3" key="1">
    <citation type="journal article" date="2019" name="Int. J. Syst. Evol. Microbiol.">
        <title>The Global Catalogue of Microorganisms (GCM) 10K type strain sequencing project: providing services to taxonomists for standard genome sequencing and annotation.</title>
        <authorList>
            <consortium name="The Broad Institute Genomics Platform"/>
            <consortium name="The Broad Institute Genome Sequencing Center for Infectious Disease"/>
            <person name="Wu L."/>
            <person name="Ma J."/>
        </authorList>
    </citation>
    <scope>NUCLEOTIDE SEQUENCE [LARGE SCALE GENOMIC DNA]</scope>
    <source>
        <strain evidence="2 3">CGMCC 1.15824</strain>
    </source>
</reference>
<dbReference type="Pfam" id="PF05762">
    <property type="entry name" value="VWA_CoxE"/>
    <property type="match status" value="1"/>
</dbReference>
<dbReference type="SUPFAM" id="SSF53300">
    <property type="entry name" value="vWA-like"/>
    <property type="match status" value="1"/>
</dbReference>
<dbReference type="Proteomes" id="UP001595925">
    <property type="component" value="Unassembled WGS sequence"/>
</dbReference>
<feature type="region of interest" description="Disordered" evidence="1">
    <location>
        <begin position="91"/>
        <end position="161"/>
    </location>
</feature>
<organism evidence="2 3">
    <name type="scientific">Saliphagus infecundisoli</name>
    <dbReference type="NCBI Taxonomy" id="1849069"/>
    <lineage>
        <taxon>Archaea</taxon>
        <taxon>Methanobacteriati</taxon>
        <taxon>Methanobacteriota</taxon>
        <taxon>Stenosarchaea group</taxon>
        <taxon>Halobacteria</taxon>
        <taxon>Halobacteriales</taxon>
        <taxon>Natrialbaceae</taxon>
        <taxon>Saliphagus</taxon>
    </lineage>
</organism>
<sequence length="417" mass="44146">MFENEEGTDLEAARERTLGALVSFSRALRREGVSVPADGSLVAARALATVGLSDRERVRAALKAALVAGPDEEDVFERLFPSFWRQFAGEGDFWTPPAQDGPDAGEPAPVEAAPESGGGEDTNGSDAGRDGGTVARRGGSTSETESADPVSDGTSAAVYSPVGSTERVDAIGREDATLERSIDRLGRALARLRGRQVTQSGDERPDVRRALRRAGGGVPLPLPTAGRDERAVRALVLADVSRSVLDTVDRPFLLAALGHMTREWREVRTFLFDTDVREVTRAIGSRDAGTALERAEAEWGGGTRIGEAIAAIRRAHPGAVDRDTVVLVASDGLEVGDVAELEEGMAWLSGASAGVLWLNPLAGSPEYEPTCRGMAAALPYVDGLFAFAGPGDVREVARQLERQGLSGSIGYEYDPRP</sequence>
<proteinExistence type="predicted"/>
<dbReference type="RefSeq" id="WP_224827563.1">
    <property type="nucleotide sequence ID" value="NZ_JAIVEF010000001.1"/>
</dbReference>
<feature type="compositionally biased region" description="Low complexity" evidence="1">
    <location>
        <begin position="101"/>
        <end position="115"/>
    </location>
</feature>
<dbReference type="InterPro" id="IPR008912">
    <property type="entry name" value="Uncharacterised_CoxE"/>
</dbReference>
<accession>A0ABD5QGR6</accession>
<gene>
    <name evidence="2" type="ORF">ACFPFO_14060</name>
</gene>
<protein>
    <submittedName>
        <fullName evidence="2">VWA domain-containing protein</fullName>
    </submittedName>
</protein>
<keyword evidence="3" id="KW-1185">Reference proteome</keyword>
<name>A0ABD5QGR6_9EURY</name>
<evidence type="ECO:0000256" key="1">
    <source>
        <dbReference type="SAM" id="MobiDB-lite"/>
    </source>
</evidence>
<dbReference type="EMBL" id="JBHSJG010000036">
    <property type="protein sequence ID" value="MFC4988870.1"/>
    <property type="molecule type" value="Genomic_DNA"/>
</dbReference>
<evidence type="ECO:0000313" key="2">
    <source>
        <dbReference type="EMBL" id="MFC4988870.1"/>
    </source>
</evidence>